<comment type="caution">
    <text evidence="2">The sequence shown here is derived from an EMBL/GenBank/DDBJ whole genome shotgun (WGS) entry which is preliminary data.</text>
</comment>
<protein>
    <recommendedName>
        <fullName evidence="4">Prepilin-type N-terminal cleavage/methylation domain-containing protein</fullName>
    </recommendedName>
</protein>
<dbReference type="OrthoDB" id="8780389at2"/>
<dbReference type="Pfam" id="PF07963">
    <property type="entry name" value="N_methyl"/>
    <property type="match status" value="1"/>
</dbReference>
<dbReference type="Pfam" id="PF16074">
    <property type="entry name" value="PilW"/>
    <property type="match status" value="1"/>
</dbReference>
<keyword evidence="1" id="KW-1133">Transmembrane helix</keyword>
<proteinExistence type="predicted"/>
<sequence length="238" mass="24340">MKSQGSHLVQRGIGLVEVMIALTIGLVLLLGVSQAFLTMRETATTAQQLSAVQNQQRMAMYFLHVAVSGAGFNPDPIAKSGEVLYPVSGVFTAPGQTLLGTGAGAAADTLSVRFTASAGGAQQGCSASLVAGHTYTNRFNVANGFLTCSETDNTAATAATTLNLIGGLAGMNIVYGVDSTGGGSVTQYLTGAQVTTANFWGNVKTAQVTLLFTNALAGQPGQPQTVSLVETIPYMANI</sequence>
<dbReference type="RefSeq" id="WP_117173920.1">
    <property type="nucleotide sequence ID" value="NZ_QFZK01000001.1"/>
</dbReference>
<keyword evidence="1" id="KW-0812">Transmembrane</keyword>
<dbReference type="AlphaFoldDB" id="A0A3E1RHM7"/>
<keyword evidence="1" id="KW-0472">Membrane</keyword>
<evidence type="ECO:0008006" key="4">
    <source>
        <dbReference type="Google" id="ProtNLM"/>
    </source>
</evidence>
<organism evidence="2 3">
    <name type="scientific">Rhodoferax lacus</name>
    <dbReference type="NCBI Taxonomy" id="2184758"/>
    <lineage>
        <taxon>Bacteria</taxon>
        <taxon>Pseudomonadati</taxon>
        <taxon>Pseudomonadota</taxon>
        <taxon>Betaproteobacteria</taxon>
        <taxon>Burkholderiales</taxon>
        <taxon>Comamonadaceae</taxon>
        <taxon>Rhodoferax</taxon>
    </lineage>
</organism>
<dbReference type="Proteomes" id="UP000260665">
    <property type="component" value="Unassembled WGS sequence"/>
</dbReference>
<evidence type="ECO:0000256" key="1">
    <source>
        <dbReference type="SAM" id="Phobius"/>
    </source>
</evidence>
<gene>
    <name evidence="2" type="ORF">DIC66_03220</name>
</gene>
<evidence type="ECO:0000313" key="3">
    <source>
        <dbReference type="Proteomes" id="UP000260665"/>
    </source>
</evidence>
<name>A0A3E1RHM7_9BURK</name>
<feature type="transmembrane region" description="Helical" evidence="1">
    <location>
        <begin position="12"/>
        <end position="37"/>
    </location>
</feature>
<dbReference type="InterPro" id="IPR032092">
    <property type="entry name" value="PilW"/>
</dbReference>
<dbReference type="GO" id="GO:0043683">
    <property type="term" value="P:type IV pilus assembly"/>
    <property type="evidence" value="ECO:0007669"/>
    <property type="project" value="InterPro"/>
</dbReference>
<accession>A0A3E1RHM7</accession>
<dbReference type="InterPro" id="IPR012902">
    <property type="entry name" value="N_methyl_site"/>
</dbReference>
<keyword evidence="3" id="KW-1185">Reference proteome</keyword>
<evidence type="ECO:0000313" key="2">
    <source>
        <dbReference type="EMBL" id="RFO98895.1"/>
    </source>
</evidence>
<reference evidence="2 3" key="1">
    <citation type="submission" date="2018-05" db="EMBL/GenBank/DDBJ databases">
        <title>Rhodoferax soyangensis sp.nov., isolated from an oligotrophic freshwater lake.</title>
        <authorList>
            <person name="Park M."/>
        </authorList>
    </citation>
    <scope>NUCLEOTIDE SEQUENCE [LARGE SCALE GENOMIC DNA]</scope>
    <source>
        <strain evidence="2 3">IMCC26218</strain>
    </source>
</reference>
<dbReference type="EMBL" id="QFZK01000001">
    <property type="protein sequence ID" value="RFO98895.1"/>
    <property type="molecule type" value="Genomic_DNA"/>
</dbReference>